<evidence type="ECO:0000256" key="3">
    <source>
        <dbReference type="ARBA" id="ARBA00022970"/>
    </source>
</evidence>
<evidence type="ECO:0000256" key="1">
    <source>
        <dbReference type="ARBA" id="ARBA00005417"/>
    </source>
</evidence>
<dbReference type="EMBL" id="CABFVA020000032">
    <property type="protein sequence ID" value="VVM05841.1"/>
    <property type="molecule type" value="Genomic_DNA"/>
</dbReference>
<dbReference type="AlphaFoldDB" id="A0A5E6M8G1"/>
<accession>A0A5E6M8G1</accession>
<dbReference type="OrthoDB" id="194273at2"/>
<sequence length="229" mass="25204">MPREPTTPEKDELPLLRGENLVLSLPPLPPLRVPKLMVRPSGLVAILAAAQDAPPILERALLETLAGDRPAQTGRVFFLGQDLERSSPGWARMHGLSLLTDEEGYHKGYDTTKSVEANLRRSPGSSLPTWLFRFLPLEEQLSTQAGNLSPVERRWLALGCALAPRPRLLLLERPLEGLPALPREALLERLVRINLEEGIAFCFTAQPSPLLQTAASSVYRISSGRLTAD</sequence>
<reference evidence="4 5" key="1">
    <citation type="submission" date="2019-09" db="EMBL/GenBank/DDBJ databases">
        <authorList>
            <person name="Cremers G."/>
        </authorList>
    </citation>
    <scope>NUCLEOTIDE SEQUENCE [LARGE SCALE GENOMIC DNA]</scope>
    <source>
        <strain evidence="4">4A</strain>
    </source>
</reference>
<keyword evidence="4" id="KW-0547">Nucleotide-binding</keyword>
<organism evidence="4 5">
    <name type="scientific">Methylacidimicrobium tartarophylax</name>
    <dbReference type="NCBI Taxonomy" id="1041768"/>
    <lineage>
        <taxon>Bacteria</taxon>
        <taxon>Pseudomonadati</taxon>
        <taxon>Verrucomicrobiota</taxon>
        <taxon>Methylacidimicrobium</taxon>
    </lineage>
</organism>
<keyword evidence="2" id="KW-0813">Transport</keyword>
<dbReference type="Proteomes" id="UP000334923">
    <property type="component" value="Unassembled WGS sequence"/>
</dbReference>
<dbReference type="RefSeq" id="WP_142659737.1">
    <property type="nucleotide sequence ID" value="NZ_CABFVA020000032.1"/>
</dbReference>
<dbReference type="PANTHER" id="PTHR43820">
    <property type="entry name" value="HIGH-AFFINITY BRANCHED-CHAIN AMINO ACID TRANSPORT ATP-BINDING PROTEIN LIVF"/>
    <property type="match status" value="1"/>
</dbReference>
<evidence type="ECO:0000256" key="2">
    <source>
        <dbReference type="ARBA" id="ARBA00022448"/>
    </source>
</evidence>
<dbReference type="SUPFAM" id="SSF52540">
    <property type="entry name" value="P-loop containing nucleoside triphosphate hydrolases"/>
    <property type="match status" value="1"/>
</dbReference>
<dbReference type="GO" id="GO:0005524">
    <property type="term" value="F:ATP binding"/>
    <property type="evidence" value="ECO:0007669"/>
    <property type="project" value="UniProtKB-KW"/>
</dbReference>
<name>A0A5E6M8G1_9BACT</name>
<dbReference type="InterPro" id="IPR027417">
    <property type="entry name" value="P-loop_NTPase"/>
</dbReference>
<dbReference type="Gene3D" id="3.40.50.300">
    <property type="entry name" value="P-loop containing nucleotide triphosphate hydrolases"/>
    <property type="match status" value="1"/>
</dbReference>
<proteinExistence type="inferred from homology"/>
<dbReference type="InterPro" id="IPR052156">
    <property type="entry name" value="BCAA_Transport_ATP-bd_LivF"/>
</dbReference>
<dbReference type="GO" id="GO:0015807">
    <property type="term" value="P:L-amino acid transport"/>
    <property type="evidence" value="ECO:0007669"/>
    <property type="project" value="TreeGrafter"/>
</dbReference>
<keyword evidence="4" id="KW-0067">ATP-binding</keyword>
<keyword evidence="3" id="KW-0029">Amino-acid transport</keyword>
<comment type="similarity">
    <text evidence="1">Belongs to the ABC transporter superfamily.</text>
</comment>
<evidence type="ECO:0000313" key="4">
    <source>
        <dbReference type="EMBL" id="VVM05841.1"/>
    </source>
</evidence>
<protein>
    <submittedName>
        <fullName evidence="4">High-affinity branched-chain amino acid transport ATP-binding protein LivF</fullName>
    </submittedName>
</protein>
<dbReference type="GO" id="GO:0015658">
    <property type="term" value="F:branched-chain amino acid transmembrane transporter activity"/>
    <property type="evidence" value="ECO:0007669"/>
    <property type="project" value="TreeGrafter"/>
</dbReference>
<dbReference type="PANTHER" id="PTHR43820:SF4">
    <property type="entry name" value="HIGH-AFFINITY BRANCHED-CHAIN AMINO ACID TRANSPORT ATP-BINDING PROTEIN LIVF"/>
    <property type="match status" value="1"/>
</dbReference>
<evidence type="ECO:0000313" key="5">
    <source>
        <dbReference type="Proteomes" id="UP000334923"/>
    </source>
</evidence>
<gene>
    <name evidence="4" type="primary">livF</name>
    <name evidence="4" type="ORF">MAMT_00824</name>
</gene>
<keyword evidence="5" id="KW-1185">Reference proteome</keyword>